<dbReference type="VEuPathDB" id="FungiDB:PAAG_07598"/>
<dbReference type="GeneID" id="9093548"/>
<name>C1HAE4_PARBA</name>
<proteinExistence type="predicted"/>
<dbReference type="KEGG" id="pbl:PAAG_07598"/>
<dbReference type="AlphaFoldDB" id="C1HAE4"/>
<keyword evidence="2" id="KW-1185">Reference proteome</keyword>
<reference evidence="1 2" key="1">
    <citation type="journal article" date="2011" name="PLoS Genet.">
        <title>Comparative genomic analysis of human fungal pathogens causing paracoccidioidomycosis.</title>
        <authorList>
            <person name="Desjardins C.A."/>
            <person name="Champion M.D."/>
            <person name="Holder J.W."/>
            <person name="Muszewska A."/>
            <person name="Goldberg J."/>
            <person name="Bailao A.M."/>
            <person name="Brigido M.M."/>
            <person name="Ferreira M.E."/>
            <person name="Garcia A.M."/>
            <person name="Grynberg M."/>
            <person name="Gujja S."/>
            <person name="Heiman D.I."/>
            <person name="Henn M.R."/>
            <person name="Kodira C.D."/>
            <person name="Leon-Narvaez H."/>
            <person name="Longo L.V."/>
            <person name="Ma L.J."/>
            <person name="Malavazi I."/>
            <person name="Matsuo A.L."/>
            <person name="Morais F.V."/>
            <person name="Pereira M."/>
            <person name="Rodriguez-Brito S."/>
            <person name="Sakthikumar S."/>
            <person name="Salem-Izacc S.M."/>
            <person name="Sykes S.M."/>
            <person name="Teixeira M.M."/>
            <person name="Vallejo M.C."/>
            <person name="Walter M.E."/>
            <person name="Yandava C."/>
            <person name="Young S."/>
            <person name="Zeng Q."/>
            <person name="Zucker J."/>
            <person name="Felipe M.S."/>
            <person name="Goldman G.H."/>
            <person name="Haas B.J."/>
            <person name="McEwen J.G."/>
            <person name="Nino-Vega G."/>
            <person name="Puccia R."/>
            <person name="San-Blas G."/>
            <person name="Soares C.M."/>
            <person name="Birren B.W."/>
            <person name="Cuomo C.A."/>
        </authorList>
    </citation>
    <scope>NUCLEOTIDE SEQUENCE [LARGE SCALE GENOMIC DNA]</scope>
    <source>
        <strain evidence="2">ATCC MYA-826 / Pb01</strain>
    </source>
</reference>
<protein>
    <submittedName>
        <fullName evidence="1">Uncharacterized protein</fullName>
    </submittedName>
</protein>
<dbReference type="eggNOG" id="ENOG502S3V7">
    <property type="taxonomic scope" value="Eukaryota"/>
</dbReference>
<dbReference type="OrthoDB" id="5593235at2759"/>
<gene>
    <name evidence="1" type="ORF">PAAG_07598</name>
</gene>
<evidence type="ECO:0000313" key="1">
    <source>
        <dbReference type="EMBL" id="EEH37317.2"/>
    </source>
</evidence>
<dbReference type="EMBL" id="KN294017">
    <property type="protein sequence ID" value="EEH37317.2"/>
    <property type="molecule type" value="Genomic_DNA"/>
</dbReference>
<organism evidence="1 2">
    <name type="scientific">Paracoccidioides lutzii (strain ATCC MYA-826 / Pb01)</name>
    <name type="common">Paracoccidioides brasiliensis</name>
    <dbReference type="NCBI Taxonomy" id="502779"/>
    <lineage>
        <taxon>Eukaryota</taxon>
        <taxon>Fungi</taxon>
        <taxon>Dikarya</taxon>
        <taxon>Ascomycota</taxon>
        <taxon>Pezizomycotina</taxon>
        <taxon>Eurotiomycetes</taxon>
        <taxon>Eurotiomycetidae</taxon>
        <taxon>Onygenales</taxon>
        <taxon>Ajellomycetaceae</taxon>
        <taxon>Paracoccidioides</taxon>
    </lineage>
</organism>
<accession>C1HAE4</accession>
<dbReference type="HOGENOM" id="CLU_038504_0_0_1"/>
<evidence type="ECO:0000313" key="2">
    <source>
        <dbReference type="Proteomes" id="UP000002059"/>
    </source>
</evidence>
<dbReference type="OMA" id="RVEIMKC"/>
<dbReference type="RefSeq" id="XP_015700753.1">
    <property type="nucleotide sequence ID" value="XM_015846270.1"/>
</dbReference>
<dbReference type="Proteomes" id="UP000002059">
    <property type="component" value="Partially assembled WGS sequence"/>
</dbReference>
<sequence length="465" mass="53259">MSSGIFPINSDGNKGSYRELIVSSIKKKSTVYAIVALSLLNIALLTNTLHRAQNSVQRVSTGHPTLSPRPPNVRANATEFIKPQNVVISGLVFYGRPDRVQSMRCYVDVCHFLAAKILGTKEVGTGWRLKEGDDILKVMLTTRLLIQRNLVNNDGWLDEVLWVVNTENKDDLKYLDEVLASSPRYKKLDLGKKVRGPEFRQIWKHLERGKIYVKIDDDVVWLADDAIPRIVDRKLRHPNDFAVSANIINNPPLSFIHYHVGALHPYFPELEGGKLSAKVSNNTSWKPSEHPDWEGPDNFEWALDALPPAKGHRWLRVKDDKAIVRTPVTHLKYEMWGDTYTSWAIAAQQHYSFLENLEKDRLDLYKFNLPWNMDNERIRINLLAIWSDDILDSNIDSWPKERSDEEMVVMELPKMYSRPVQIVGEALAAHFNFQHQPGVAETDLLSRYSSLARERSCLQKSTPES</sequence>